<sequence length="276" mass="28880">MPTRRSVLLAAAALPLGACSDGSTDSPTTTELTTMRVTYGEDPSQFAELTRPDGESKGVVVVIHGGFWKAEYDLELGRPLATSLAERGWTAWNIEYRRVGAGGGTPATFDDVHAAIERLAGIEGVDTSTVLTLGHSAGGHLAVWAAGRQRYAAWDSAKVHVTGALSQAGVLDLVQASADDLGSGAVEGLLGHRATPADKAYDPQQQLPLDVPVRCIHGRADDIVPPTQSTGYVAAATSAGADAAVELVDGDHFVVIDTESATWTRQLELLDELAGR</sequence>
<dbReference type="RefSeq" id="WP_147065552.1">
    <property type="nucleotide sequence ID" value="NZ_BAABDN010000002.1"/>
</dbReference>
<dbReference type="PANTHER" id="PTHR48081">
    <property type="entry name" value="AB HYDROLASE SUPERFAMILY PROTEIN C4A8.06C"/>
    <property type="match status" value="1"/>
</dbReference>
<dbReference type="Gene3D" id="3.40.50.1820">
    <property type="entry name" value="alpha/beta hydrolase"/>
    <property type="match status" value="1"/>
</dbReference>
<gene>
    <name evidence="4" type="ORF">KLO01_24610</name>
</gene>
<protein>
    <recommendedName>
        <fullName evidence="3">BD-FAE-like domain-containing protein</fullName>
    </recommendedName>
</protein>
<accession>A0A512T2L5</accession>
<reference evidence="4 5" key="1">
    <citation type="submission" date="2019-07" db="EMBL/GenBank/DDBJ databases">
        <title>Whole genome shotgun sequence of Knoellia locipacati NBRC 109775.</title>
        <authorList>
            <person name="Hosoyama A."/>
            <person name="Uohara A."/>
            <person name="Ohji S."/>
            <person name="Ichikawa N."/>
        </authorList>
    </citation>
    <scope>NUCLEOTIDE SEQUENCE [LARGE SCALE GENOMIC DNA]</scope>
    <source>
        <strain evidence="4 5">NBRC 109775</strain>
    </source>
</reference>
<dbReference type="InterPro" id="IPR050300">
    <property type="entry name" value="GDXG_lipolytic_enzyme"/>
</dbReference>
<feature type="domain" description="BD-FAE-like" evidence="3">
    <location>
        <begin position="57"/>
        <end position="230"/>
    </location>
</feature>
<organism evidence="4 5">
    <name type="scientific">Knoellia locipacati</name>
    <dbReference type="NCBI Taxonomy" id="882824"/>
    <lineage>
        <taxon>Bacteria</taxon>
        <taxon>Bacillati</taxon>
        <taxon>Actinomycetota</taxon>
        <taxon>Actinomycetes</taxon>
        <taxon>Micrococcales</taxon>
        <taxon>Intrasporangiaceae</taxon>
        <taxon>Knoellia</taxon>
    </lineage>
</organism>
<dbReference type="EMBL" id="BKBA01000009">
    <property type="protein sequence ID" value="GEQ14414.1"/>
    <property type="molecule type" value="Genomic_DNA"/>
</dbReference>
<feature type="signal peptide" evidence="2">
    <location>
        <begin position="1"/>
        <end position="20"/>
    </location>
</feature>
<dbReference type="InterPro" id="IPR049492">
    <property type="entry name" value="BD-FAE-like_dom"/>
</dbReference>
<dbReference type="OrthoDB" id="255603at2"/>
<evidence type="ECO:0000313" key="5">
    <source>
        <dbReference type="Proteomes" id="UP000321793"/>
    </source>
</evidence>
<dbReference type="Proteomes" id="UP000321793">
    <property type="component" value="Unassembled WGS sequence"/>
</dbReference>
<dbReference type="GO" id="GO:0016787">
    <property type="term" value="F:hydrolase activity"/>
    <property type="evidence" value="ECO:0007669"/>
    <property type="project" value="UniProtKB-KW"/>
</dbReference>
<keyword evidence="1" id="KW-0378">Hydrolase</keyword>
<keyword evidence="5" id="KW-1185">Reference proteome</keyword>
<keyword evidence="2" id="KW-0732">Signal</keyword>
<name>A0A512T2L5_9MICO</name>
<evidence type="ECO:0000313" key="4">
    <source>
        <dbReference type="EMBL" id="GEQ14414.1"/>
    </source>
</evidence>
<evidence type="ECO:0000256" key="2">
    <source>
        <dbReference type="SAM" id="SignalP"/>
    </source>
</evidence>
<feature type="chain" id="PRO_5039385858" description="BD-FAE-like domain-containing protein" evidence="2">
    <location>
        <begin position="21"/>
        <end position="276"/>
    </location>
</feature>
<dbReference type="Pfam" id="PF20434">
    <property type="entry name" value="BD-FAE"/>
    <property type="match status" value="1"/>
</dbReference>
<evidence type="ECO:0000259" key="3">
    <source>
        <dbReference type="Pfam" id="PF20434"/>
    </source>
</evidence>
<comment type="caution">
    <text evidence="4">The sequence shown here is derived from an EMBL/GenBank/DDBJ whole genome shotgun (WGS) entry which is preliminary data.</text>
</comment>
<evidence type="ECO:0000256" key="1">
    <source>
        <dbReference type="ARBA" id="ARBA00022801"/>
    </source>
</evidence>
<dbReference type="SUPFAM" id="SSF53474">
    <property type="entry name" value="alpha/beta-Hydrolases"/>
    <property type="match status" value="1"/>
</dbReference>
<dbReference type="AlphaFoldDB" id="A0A512T2L5"/>
<dbReference type="InterPro" id="IPR029058">
    <property type="entry name" value="AB_hydrolase_fold"/>
</dbReference>
<proteinExistence type="predicted"/>